<comment type="caution">
    <text evidence="2">The sequence shown here is derived from an EMBL/GenBank/DDBJ whole genome shotgun (WGS) entry which is preliminary data.</text>
</comment>
<protein>
    <submittedName>
        <fullName evidence="2">Uncharacterized protein</fullName>
    </submittedName>
</protein>
<feature type="compositionally biased region" description="Basic and acidic residues" evidence="1">
    <location>
        <begin position="39"/>
        <end position="67"/>
    </location>
</feature>
<feature type="compositionally biased region" description="Polar residues" evidence="1">
    <location>
        <begin position="103"/>
        <end position="114"/>
    </location>
</feature>
<feature type="compositionally biased region" description="Low complexity" evidence="1">
    <location>
        <begin position="331"/>
        <end position="343"/>
    </location>
</feature>
<feature type="region of interest" description="Disordered" evidence="1">
    <location>
        <begin position="29"/>
        <end position="205"/>
    </location>
</feature>
<feature type="region of interest" description="Disordered" evidence="1">
    <location>
        <begin position="580"/>
        <end position="610"/>
    </location>
</feature>
<evidence type="ECO:0000313" key="2">
    <source>
        <dbReference type="EMBL" id="KAK3855832.1"/>
    </source>
</evidence>
<feature type="compositionally biased region" description="Polar residues" evidence="1">
    <location>
        <begin position="180"/>
        <end position="195"/>
    </location>
</feature>
<dbReference type="EMBL" id="JAWQEG010006075">
    <property type="protein sequence ID" value="KAK3855832.1"/>
    <property type="molecule type" value="Genomic_DNA"/>
</dbReference>
<accession>A0AAE1BRR3</accession>
<gene>
    <name evidence="2" type="ORF">Pcinc_037791</name>
</gene>
<feature type="compositionally biased region" description="Low complexity" evidence="1">
    <location>
        <begin position="297"/>
        <end position="313"/>
    </location>
</feature>
<dbReference type="Proteomes" id="UP001286313">
    <property type="component" value="Unassembled WGS sequence"/>
</dbReference>
<feature type="compositionally biased region" description="Low complexity" evidence="1">
    <location>
        <begin position="397"/>
        <end position="419"/>
    </location>
</feature>
<sequence>MDEDNQDNPLSSLEYHTLIVLGTEDYPSLPALQHKATPHHNDGRNKAIPSHEDGRESHKAYNIDKGNRSPRNVSELEKKSNGNEIFNNNEAITSASEVDKNTSGKFCSNNNNNRYPRARSGHERRCSGKQHRGSADESSPNGTGRKGFRDLQQRKCSQGEVSERMDRNSNVRGGGKTGKETTYNFSKSQDISPSGTRRIGVKDSHYHRKYSLEERPDTHGNEGIDKCRKTTPTITKKICNLEGVGGEDCSISQTQTDPLNSPVSLEYSSSPVPILTNPTTNNNNNNNNKSRSTKRIPTTSPAAASPSSLPLLLVKPSSQGRVSSAQSHVTSSPQGQQVVASSQSNVVSGQASFLSLPSHVSSVNSHHVPSSPQSCVVLPNCSYPSKSPVLTPQSSLTSGAHFDSSSSASSSTCWSTLRSPRTPRVSSSISSADSLSPSGDAHVSTSSAESFNHTSSTLPVSSYISSKVKSPNSSSSFPYTNSSVQSLIPNTVKTLPASCSYLSSAQSLNHTSHQDSPVAFHPLYSHDKVPRPVPVATAFELQNLRRYGSSSSSFRRRRLSSSDCASSCCSEKTLVGSQADSGRIFGSGGDSASSPPPDIIDSSPVYENPSELDSEYYYKSPKGKKTHEMTSTVAVLMGM</sequence>
<evidence type="ECO:0000313" key="3">
    <source>
        <dbReference type="Proteomes" id="UP001286313"/>
    </source>
</evidence>
<feature type="region of interest" description="Disordered" evidence="1">
    <location>
        <begin position="245"/>
        <end position="343"/>
    </location>
</feature>
<proteinExistence type="predicted"/>
<feature type="compositionally biased region" description="Polar residues" evidence="1">
    <location>
        <begin position="316"/>
        <end position="330"/>
    </location>
</feature>
<feature type="compositionally biased region" description="Low complexity" evidence="1">
    <location>
        <begin position="276"/>
        <end position="288"/>
    </location>
</feature>
<feature type="region of interest" description="Disordered" evidence="1">
    <location>
        <begin position="388"/>
        <end position="456"/>
    </location>
</feature>
<keyword evidence="3" id="KW-1185">Reference proteome</keyword>
<reference evidence="2" key="1">
    <citation type="submission" date="2023-10" db="EMBL/GenBank/DDBJ databases">
        <title>Genome assemblies of two species of porcelain crab, Petrolisthes cinctipes and Petrolisthes manimaculis (Anomura: Porcellanidae).</title>
        <authorList>
            <person name="Angst P."/>
        </authorList>
    </citation>
    <scope>NUCLEOTIDE SEQUENCE</scope>
    <source>
        <strain evidence="2">PB745_01</strain>
        <tissue evidence="2">Gill</tissue>
    </source>
</reference>
<evidence type="ECO:0000256" key="1">
    <source>
        <dbReference type="SAM" id="MobiDB-lite"/>
    </source>
</evidence>
<feature type="compositionally biased region" description="Polar residues" evidence="1">
    <location>
        <begin position="82"/>
        <end position="96"/>
    </location>
</feature>
<name>A0AAE1BRR3_PETCI</name>
<organism evidence="2 3">
    <name type="scientific">Petrolisthes cinctipes</name>
    <name type="common">Flat porcelain crab</name>
    <dbReference type="NCBI Taxonomy" id="88211"/>
    <lineage>
        <taxon>Eukaryota</taxon>
        <taxon>Metazoa</taxon>
        <taxon>Ecdysozoa</taxon>
        <taxon>Arthropoda</taxon>
        <taxon>Crustacea</taxon>
        <taxon>Multicrustacea</taxon>
        <taxon>Malacostraca</taxon>
        <taxon>Eumalacostraca</taxon>
        <taxon>Eucarida</taxon>
        <taxon>Decapoda</taxon>
        <taxon>Pleocyemata</taxon>
        <taxon>Anomura</taxon>
        <taxon>Galatheoidea</taxon>
        <taxon>Porcellanidae</taxon>
        <taxon>Petrolisthes</taxon>
    </lineage>
</organism>
<dbReference type="AlphaFoldDB" id="A0AAE1BRR3"/>
<feature type="compositionally biased region" description="Polar residues" evidence="1">
    <location>
        <begin position="443"/>
        <end position="456"/>
    </location>
</feature>
<feature type="compositionally biased region" description="Low complexity" evidence="1">
    <location>
        <begin position="426"/>
        <end position="438"/>
    </location>
</feature>
<feature type="compositionally biased region" description="Polar residues" evidence="1">
    <location>
        <begin position="250"/>
        <end position="271"/>
    </location>
</feature>